<dbReference type="InterPro" id="IPR058646">
    <property type="entry name" value="CzcB_N"/>
</dbReference>
<dbReference type="SUPFAM" id="SSF111369">
    <property type="entry name" value="HlyD-like secretion proteins"/>
    <property type="match status" value="1"/>
</dbReference>
<dbReference type="PANTHER" id="PTHR30097:SF4">
    <property type="entry name" value="SLR6042 PROTEIN"/>
    <property type="match status" value="1"/>
</dbReference>
<dbReference type="GO" id="GO:0046914">
    <property type="term" value="F:transition metal ion binding"/>
    <property type="evidence" value="ECO:0007669"/>
    <property type="project" value="TreeGrafter"/>
</dbReference>
<dbReference type="Gene3D" id="2.40.420.20">
    <property type="match status" value="1"/>
</dbReference>
<dbReference type="Proteomes" id="UP000015462">
    <property type="component" value="Unassembled WGS sequence"/>
</dbReference>
<dbReference type="PANTHER" id="PTHR30097">
    <property type="entry name" value="CATION EFFLUX SYSTEM PROTEIN CUSB"/>
    <property type="match status" value="1"/>
</dbReference>
<evidence type="ECO:0000313" key="5">
    <source>
        <dbReference type="Proteomes" id="UP000015462"/>
    </source>
</evidence>
<protein>
    <submittedName>
        <fullName evidence="4">Secretion protein HlyD</fullName>
    </submittedName>
</protein>
<dbReference type="AlphaFoldDB" id="A0AB33Z4P1"/>
<dbReference type="GO" id="GO:0060003">
    <property type="term" value="P:copper ion export"/>
    <property type="evidence" value="ECO:0007669"/>
    <property type="project" value="TreeGrafter"/>
</dbReference>
<dbReference type="Pfam" id="PF25975">
    <property type="entry name" value="CzcB_C"/>
    <property type="match status" value="1"/>
</dbReference>
<dbReference type="Gene3D" id="2.40.50.100">
    <property type="match status" value="1"/>
</dbReference>
<dbReference type="GO" id="GO:0015679">
    <property type="term" value="P:plasma membrane copper ion transport"/>
    <property type="evidence" value="ECO:0007669"/>
    <property type="project" value="TreeGrafter"/>
</dbReference>
<dbReference type="InterPro" id="IPR058649">
    <property type="entry name" value="CzcB_C"/>
</dbReference>
<feature type="domain" description="CzcB N-terminal" evidence="2">
    <location>
        <begin position="49"/>
        <end position="140"/>
    </location>
</feature>
<evidence type="ECO:0000313" key="4">
    <source>
        <dbReference type="EMBL" id="EPD14033.1"/>
    </source>
</evidence>
<evidence type="ECO:0000259" key="2">
    <source>
        <dbReference type="Pfam" id="PF25971"/>
    </source>
</evidence>
<comment type="caution">
    <text evidence="4">The sequence shown here is derived from an EMBL/GenBank/DDBJ whole genome shotgun (WGS) entry which is preliminary data.</text>
</comment>
<keyword evidence="1" id="KW-0813">Transport</keyword>
<feature type="domain" description="CzcB-like C-terminal circularly permuted SH3-like" evidence="3">
    <location>
        <begin position="343"/>
        <end position="403"/>
    </location>
</feature>
<dbReference type="Pfam" id="PF25971">
    <property type="entry name" value="CzcB_N"/>
    <property type="match status" value="1"/>
</dbReference>
<name>A0AB33Z4P1_9GAMM</name>
<organism evidence="4 5">
    <name type="scientific">Cycloclasticus pugetii</name>
    <dbReference type="NCBI Taxonomy" id="34068"/>
    <lineage>
        <taxon>Bacteria</taxon>
        <taxon>Pseudomonadati</taxon>
        <taxon>Pseudomonadota</taxon>
        <taxon>Gammaproteobacteria</taxon>
        <taxon>Thiotrichales</taxon>
        <taxon>Piscirickettsiaceae</taxon>
        <taxon>Cycloclasticus</taxon>
    </lineage>
</organism>
<evidence type="ECO:0000256" key="1">
    <source>
        <dbReference type="ARBA" id="ARBA00022448"/>
    </source>
</evidence>
<accession>A0AB33Z4P1</accession>
<keyword evidence="5" id="KW-1185">Reference proteome</keyword>
<reference evidence="4 5" key="1">
    <citation type="journal article" date="2013" name="Genome Announc.">
        <title>Genome Sequence of the Pyrene- and Fluoranthene-Degrading Bacterium Cycloclasticus sp. Strain PY97M.</title>
        <authorList>
            <person name="Cui Z."/>
            <person name="Xu G."/>
            <person name="Li Q."/>
            <person name="Gao W."/>
            <person name="Zheng L."/>
        </authorList>
    </citation>
    <scope>NUCLEOTIDE SEQUENCE [LARGE SCALE GENOMIC DNA]</scope>
    <source>
        <strain evidence="4 5">PY97M</strain>
    </source>
</reference>
<sequence length="415" mass="45446">MKKKSLLRPVTFGLVLWTVVMLLVTTSISAVAAKNTVEEAEPEKGPHGGRLLKQEGFVIELSIFEKGVPPEFRVWITNNEKAVPPEAVSLTVELIRLGDVVDVINFKPQGDFLRGDLEIYEPHSFVVRINASYQDKSYQWKYDNFEGRTSIEAQVAKAMNIQTEVAGQATLSEVIHVFGRIEPAQNAQRQIMARFDGQIKSMPVSLGQPVKTGDVLVRVESNESLKPYSITSPIDGVVAIKNANVGEQTAGRVLLSVTNLQDLTAEFSVFSSDRGKVLLGAPVTISVNGVEKNLIGEVVSFGSTVQSNQSTIVRVSIDNTSGRYLPGQYATGSIEVDRYSVPLAVKRAGLQAFRDFTVVYAKVGEQYEVRMLELGREAGEWVEVLGGLDVGTEYVTQNSFIIKADIEKSGASHDH</sequence>
<proteinExistence type="predicted"/>
<dbReference type="EMBL" id="ASHL01000001">
    <property type="protein sequence ID" value="EPD14033.1"/>
    <property type="molecule type" value="Genomic_DNA"/>
</dbReference>
<dbReference type="GO" id="GO:0030288">
    <property type="term" value="C:outer membrane-bounded periplasmic space"/>
    <property type="evidence" value="ECO:0007669"/>
    <property type="project" value="TreeGrafter"/>
</dbReference>
<evidence type="ECO:0000259" key="3">
    <source>
        <dbReference type="Pfam" id="PF25975"/>
    </source>
</evidence>
<dbReference type="InterPro" id="IPR051909">
    <property type="entry name" value="MFP_Cation_Efflux"/>
</dbReference>
<gene>
    <name evidence="4" type="ORF">L196_01000</name>
</gene>
<dbReference type="RefSeq" id="WP_016389604.1">
    <property type="nucleotide sequence ID" value="NZ_JARGOU010000009.1"/>
</dbReference>